<dbReference type="EMBL" id="CM046389">
    <property type="protein sequence ID" value="KAI8568386.1"/>
    <property type="molecule type" value="Genomic_DNA"/>
</dbReference>
<comment type="caution">
    <text evidence="1">The sequence shown here is derived from an EMBL/GenBank/DDBJ whole genome shotgun (WGS) entry which is preliminary data.</text>
</comment>
<organism evidence="1 2">
    <name type="scientific">Rhododendron molle</name>
    <name type="common">Chinese azalea</name>
    <name type="synonym">Azalea mollis</name>
    <dbReference type="NCBI Taxonomy" id="49168"/>
    <lineage>
        <taxon>Eukaryota</taxon>
        <taxon>Viridiplantae</taxon>
        <taxon>Streptophyta</taxon>
        <taxon>Embryophyta</taxon>
        <taxon>Tracheophyta</taxon>
        <taxon>Spermatophyta</taxon>
        <taxon>Magnoliopsida</taxon>
        <taxon>eudicotyledons</taxon>
        <taxon>Gunneridae</taxon>
        <taxon>Pentapetalae</taxon>
        <taxon>asterids</taxon>
        <taxon>Ericales</taxon>
        <taxon>Ericaceae</taxon>
        <taxon>Ericoideae</taxon>
        <taxon>Rhodoreae</taxon>
        <taxon>Rhododendron</taxon>
    </lineage>
</organism>
<keyword evidence="2" id="KW-1185">Reference proteome</keyword>
<proteinExistence type="predicted"/>
<sequence>MLRKMSERGKLLLQPGFLATHVKTDYERKKNEWIKRNNEIRKSHGVKSNATPFMDDDDNEFVSFEQEAIEMAPGRRNVRGHRDKPSPPQSVTPSPPQSVTPSPTQGLTSSPHTPSPAQNVTPSPTQWLTSSPP</sequence>
<gene>
    <name evidence="1" type="ORF">RHMOL_Rhmol02G0194700</name>
</gene>
<reference evidence="1" key="1">
    <citation type="submission" date="2022-02" db="EMBL/GenBank/DDBJ databases">
        <title>Plant Genome Project.</title>
        <authorList>
            <person name="Zhang R.-G."/>
        </authorList>
    </citation>
    <scope>NUCLEOTIDE SEQUENCE</scope>
    <source>
        <strain evidence="1">AT1</strain>
    </source>
</reference>
<evidence type="ECO:0000313" key="2">
    <source>
        <dbReference type="Proteomes" id="UP001062846"/>
    </source>
</evidence>
<accession>A0ACC0PTA2</accession>
<evidence type="ECO:0000313" key="1">
    <source>
        <dbReference type="EMBL" id="KAI8568386.1"/>
    </source>
</evidence>
<dbReference type="Proteomes" id="UP001062846">
    <property type="component" value="Chromosome 2"/>
</dbReference>
<protein>
    <submittedName>
        <fullName evidence="1">Uncharacterized protein</fullName>
    </submittedName>
</protein>
<name>A0ACC0PTA2_RHOML</name>